<feature type="active site" description="O-(5'-phospho-DNA)-tyrosine intermediate" evidence="7 8">
    <location>
        <position position="120"/>
    </location>
</feature>
<dbReference type="InterPro" id="IPR002205">
    <property type="entry name" value="Topo_IIA_dom_A"/>
</dbReference>
<dbReference type="GO" id="GO:0005694">
    <property type="term" value="C:chromosome"/>
    <property type="evidence" value="ECO:0007669"/>
    <property type="project" value="InterPro"/>
</dbReference>
<evidence type="ECO:0000313" key="11">
    <source>
        <dbReference type="EMBL" id="EEU30817.1"/>
    </source>
</evidence>
<comment type="subunit">
    <text evidence="7">Heterotetramer composed of ParC and ParE.</text>
</comment>
<dbReference type="GO" id="GO:0003677">
    <property type="term" value="F:DNA binding"/>
    <property type="evidence" value="ECO:0007669"/>
    <property type="project" value="UniProtKB-UniRule"/>
</dbReference>
<dbReference type="STRING" id="575594.HMPREF0501_00222"/>
<evidence type="ECO:0000256" key="9">
    <source>
        <dbReference type="SAM" id="MobiDB-lite"/>
    </source>
</evidence>
<evidence type="ECO:0000256" key="4">
    <source>
        <dbReference type="ARBA" id="ARBA00023125"/>
    </source>
</evidence>
<sequence>MSDNKIEELTLEQLMGERFGRYSKSIIQERALPDIRDGLKPVQRRILFAMNKDGNTYDKGFRKSAKSVGNVMGNFHPHGDSSIYEALVRLSQDWKLREPLIEMHGNNGSMDGDPAAAMRYTEARLSKIAGLMLRDIDKDTVEMTLNFDDTEKEPTVLPARIPNLFVNGATGISAGYATEIPPHNLRELIQALIYLLKHPEAFLDDLMTYVPGPDFPTGGIIQGVDGIRKAYETGRGRVILRANTTIEELRGGRQQIIVTEIPYGVNKAQLVKRINDLRLNKKVEGISEARDETDRSGLRIAIELKRNADANGILNYLLKNTDLQINYNFNMVAIDNQRPMRVGLKHYLKSYLAFQQEIITRRTQFNLHKAQTRLHIVEGLIKALSILDQVIKTIRASKNRKDATQNLVNEYQFTQPQAEAIVALQLYRLTNTDVTDLRDEQQRLNDSIAEYNKILNDQNELNRVLVKEFKAIDKQFGSDRKTQIEKHIQKLTVDTKVTVPDEEVVVLVSHAGYIKRTSLRSFKASVLEENGLREDDYPLLIQRASTLNHLFMFTNQGHVIYRPVHELTDAKWKETGEHISQSIGLADDEEIIKALIFENLELPGTMIFSTSDGQVKQTTIQDLKPGSRYKSRASVVMKLKDASARMINAEYYEPQAQNVSLTAISKHGYGLRFDVAEVPTQGTRTAGVRAINLKDDDELVNLVQTADDDRLAIMTQRGAFKEMRANELEVGSRARRGVLVLHKLKKHPHEIVDFLAYPADYHGAFEVITDRPEFQDILVDDHHLGTAKSNGTFVIDTDTQGTPVTLRRKITVMANPAKEGSDNKNTQTDPQSHGAQQESLDIK</sequence>
<keyword evidence="6 7" id="KW-0413">Isomerase</keyword>
<evidence type="ECO:0000256" key="8">
    <source>
        <dbReference type="PROSITE-ProRule" id="PRU01384"/>
    </source>
</evidence>
<dbReference type="SUPFAM" id="SSF101904">
    <property type="entry name" value="GyrA/ParC C-terminal domain-like"/>
    <property type="match status" value="1"/>
</dbReference>
<feature type="site" description="Interaction with DNA" evidence="7">
    <location>
        <position position="95"/>
    </location>
</feature>
<dbReference type="FunFam" id="3.90.199.10:FF:000001">
    <property type="entry name" value="DNA gyrase subunit A"/>
    <property type="match status" value="1"/>
</dbReference>
<comment type="subcellular location">
    <subcellularLocation>
        <location evidence="7">Cell membrane</location>
        <topology evidence="7">Peripheral membrane protein</topology>
    </subcellularLocation>
</comment>
<dbReference type="GO" id="GO:0005524">
    <property type="term" value="F:ATP binding"/>
    <property type="evidence" value="ECO:0007669"/>
    <property type="project" value="InterPro"/>
</dbReference>
<dbReference type="AlphaFoldDB" id="C7XU56"/>
<protein>
    <recommendedName>
        <fullName evidence="7">DNA topoisomerase 4 subunit A</fullName>
        <ecNumber evidence="7">5.6.2.2</ecNumber>
    </recommendedName>
    <alternativeName>
        <fullName evidence="7">Topoisomerase IV subunit A</fullName>
    </alternativeName>
</protein>
<feature type="compositionally biased region" description="Polar residues" evidence="9">
    <location>
        <begin position="823"/>
        <end position="843"/>
    </location>
</feature>
<keyword evidence="3 7" id="KW-0799">Topoisomerase</keyword>
<dbReference type="HAMAP" id="MF_00937">
    <property type="entry name" value="ParC_type2"/>
    <property type="match status" value="1"/>
</dbReference>
<dbReference type="GO" id="GO:0034335">
    <property type="term" value="F:DNA negative supercoiling activity"/>
    <property type="evidence" value="ECO:0007669"/>
    <property type="project" value="UniProtKB-ARBA"/>
</dbReference>
<feature type="domain" description="Topo IIA-type catalytic" evidence="10">
    <location>
        <begin position="32"/>
        <end position="496"/>
    </location>
</feature>
<evidence type="ECO:0000256" key="7">
    <source>
        <dbReference type="HAMAP-Rule" id="MF_00937"/>
    </source>
</evidence>
<dbReference type="Gene3D" id="3.30.1360.40">
    <property type="match status" value="1"/>
</dbReference>
<dbReference type="Pfam" id="PF03989">
    <property type="entry name" value="DNA_gyraseA_C"/>
    <property type="match status" value="4"/>
</dbReference>
<keyword evidence="2 7" id="KW-1003">Cell membrane</keyword>
<accession>C7XU56</accession>
<keyword evidence="12" id="KW-1185">Reference proteome</keyword>
<dbReference type="PANTHER" id="PTHR43493:SF9">
    <property type="entry name" value="DNA TOPOISOMERASE 4 SUBUNIT A"/>
    <property type="match status" value="1"/>
</dbReference>
<evidence type="ECO:0000256" key="5">
    <source>
        <dbReference type="ARBA" id="ARBA00023136"/>
    </source>
</evidence>
<evidence type="ECO:0000259" key="10">
    <source>
        <dbReference type="PROSITE" id="PS52040"/>
    </source>
</evidence>
<dbReference type="Gene3D" id="3.90.199.10">
    <property type="entry name" value="Topoisomerase II, domain 5"/>
    <property type="match status" value="1"/>
</dbReference>
<evidence type="ECO:0000256" key="1">
    <source>
        <dbReference type="ARBA" id="ARBA00000185"/>
    </source>
</evidence>
<dbReference type="NCBIfam" id="TIGR01061">
    <property type="entry name" value="parC_Gpos"/>
    <property type="match status" value="1"/>
</dbReference>
<dbReference type="HOGENOM" id="CLU_002977_6_1_9"/>
<comment type="function">
    <text evidence="7">Topoisomerase IV is essential for chromosome segregation. It relaxes supercoiled DNA. Performs the decatenation events required during the replication of a circular DNA molecule.</text>
</comment>
<dbReference type="SMART" id="SM00434">
    <property type="entry name" value="TOP4c"/>
    <property type="match status" value="1"/>
</dbReference>
<dbReference type="PANTHER" id="PTHR43493">
    <property type="entry name" value="DNA GYRASE/TOPOISOMERASE SUBUNIT A"/>
    <property type="match status" value="1"/>
</dbReference>
<dbReference type="OrthoDB" id="9806486at2"/>
<evidence type="ECO:0000256" key="3">
    <source>
        <dbReference type="ARBA" id="ARBA00023029"/>
    </source>
</evidence>
<dbReference type="CDD" id="cd00187">
    <property type="entry name" value="TOP4c"/>
    <property type="match status" value="1"/>
</dbReference>
<proteinExistence type="inferred from homology"/>
<gene>
    <name evidence="7 11" type="primary">parC</name>
    <name evidence="11" type="ORF">HMPREF0501_00222</name>
</gene>
<comment type="similarity">
    <text evidence="7">Belongs to the type II topoisomerase GyrA/ParC subunit family. ParC type 2 subfamily.</text>
</comment>
<dbReference type="NCBIfam" id="NF004044">
    <property type="entry name" value="PRK05561.1"/>
    <property type="match status" value="1"/>
</dbReference>
<dbReference type="InterPro" id="IPR005741">
    <property type="entry name" value="TopoIV_A_Gpos"/>
</dbReference>
<dbReference type="RefSeq" id="WP_006915968.1">
    <property type="nucleotide sequence ID" value="NZ_GG698802.1"/>
</dbReference>
<dbReference type="FunFam" id="1.10.268.10:FF:000001">
    <property type="entry name" value="DNA gyrase subunit A"/>
    <property type="match status" value="1"/>
</dbReference>
<dbReference type="eggNOG" id="COG0188">
    <property type="taxonomic scope" value="Bacteria"/>
</dbReference>
<evidence type="ECO:0000256" key="6">
    <source>
        <dbReference type="ARBA" id="ARBA00023235"/>
    </source>
</evidence>
<evidence type="ECO:0000313" key="12">
    <source>
        <dbReference type="Proteomes" id="UP000003987"/>
    </source>
</evidence>
<reference evidence="11 12" key="1">
    <citation type="submission" date="2009-06" db="EMBL/GenBank/DDBJ databases">
        <title>The Genome Sequence of Lactobacillus coleohominis strain 101-4-CHN.</title>
        <authorList>
            <consortium name="The Broad Institute Genome Sequencing Platform"/>
            <person name="Ward D."/>
            <person name="Young S.K."/>
            <person name="Zeng Q."/>
            <person name="Koehrsen M."/>
            <person name="Alvarado L."/>
            <person name="Berlin A."/>
            <person name="Borenstein D."/>
            <person name="Chen Z."/>
            <person name="Engels R."/>
            <person name="Freedman E."/>
            <person name="Gellesch M."/>
            <person name="Goldberg J."/>
            <person name="Griggs A."/>
            <person name="Gujja S."/>
            <person name="Heiman D."/>
            <person name="Hepburn T."/>
            <person name="Howarth C."/>
            <person name="Jen D."/>
            <person name="Larson L."/>
            <person name="Lewis B."/>
            <person name="Mehta T."/>
            <person name="Park D."/>
            <person name="Pearson M."/>
            <person name="Roberts A."/>
            <person name="Saif S."/>
            <person name="Shea T."/>
            <person name="Shenoy N."/>
            <person name="Sisk P."/>
            <person name="Stolte C."/>
            <person name="Sykes S."/>
            <person name="Walk T."/>
            <person name="White J."/>
            <person name="Yandava C."/>
            <person name="Liu Y."/>
            <person name="Xu Q."/>
            <person name="Lander E."/>
            <person name="Nusbaum C."/>
            <person name="Galagan J."/>
            <person name="Birren B."/>
        </authorList>
    </citation>
    <scope>NUCLEOTIDE SEQUENCE [LARGE SCALE GENOMIC DNA]</scope>
    <source>
        <strain evidence="11 12">101-4-CHN</strain>
    </source>
</reference>
<dbReference type="GO" id="GO:0005737">
    <property type="term" value="C:cytoplasm"/>
    <property type="evidence" value="ECO:0007669"/>
    <property type="project" value="TreeGrafter"/>
</dbReference>
<dbReference type="GO" id="GO:0006265">
    <property type="term" value="P:DNA topological change"/>
    <property type="evidence" value="ECO:0007669"/>
    <property type="project" value="UniProtKB-UniRule"/>
</dbReference>
<dbReference type="SUPFAM" id="SSF56719">
    <property type="entry name" value="Type II DNA topoisomerase"/>
    <property type="match status" value="1"/>
</dbReference>
<dbReference type="Proteomes" id="UP000003987">
    <property type="component" value="Unassembled WGS sequence"/>
</dbReference>
<keyword evidence="5 7" id="KW-0472">Membrane</keyword>
<dbReference type="Pfam" id="PF00521">
    <property type="entry name" value="DNA_topoisoIV"/>
    <property type="match status" value="1"/>
</dbReference>
<feature type="site" description="Transition state stabilizer" evidence="7">
    <location>
        <position position="119"/>
    </location>
</feature>
<dbReference type="InterPro" id="IPR006691">
    <property type="entry name" value="GyrA/parC_rep"/>
</dbReference>
<dbReference type="InterPro" id="IPR050220">
    <property type="entry name" value="Type_II_DNA_Topoisomerases"/>
</dbReference>
<dbReference type="FunFam" id="3.30.1360.40:FF:000002">
    <property type="entry name" value="DNA gyrase subunit A"/>
    <property type="match status" value="1"/>
</dbReference>
<dbReference type="InterPro" id="IPR035516">
    <property type="entry name" value="Gyrase/topoIV_suA_C"/>
</dbReference>
<dbReference type="InterPro" id="IPR013760">
    <property type="entry name" value="Topo_IIA-like_dom_sf"/>
</dbReference>
<comment type="catalytic activity">
    <reaction evidence="1 7 8">
        <text>ATP-dependent breakage, passage and rejoining of double-stranded DNA.</text>
        <dbReference type="EC" id="5.6.2.2"/>
    </reaction>
</comment>
<dbReference type="GO" id="GO:0009330">
    <property type="term" value="C:DNA topoisomerase type II (double strand cut, ATP-hydrolyzing) complex"/>
    <property type="evidence" value="ECO:0007669"/>
    <property type="project" value="TreeGrafter"/>
</dbReference>
<dbReference type="Gene3D" id="1.10.268.10">
    <property type="entry name" value="Topoisomerase, domain 3"/>
    <property type="match status" value="1"/>
</dbReference>
<keyword evidence="4 7" id="KW-0238">DNA-binding</keyword>
<name>C7XU56_9LACO</name>
<feature type="region of interest" description="Disordered" evidence="9">
    <location>
        <begin position="814"/>
        <end position="843"/>
    </location>
</feature>
<dbReference type="InterPro" id="IPR013758">
    <property type="entry name" value="Topo_IIA_A/C_ab"/>
</dbReference>
<evidence type="ECO:0000256" key="2">
    <source>
        <dbReference type="ARBA" id="ARBA00022475"/>
    </source>
</evidence>
<dbReference type="EC" id="5.6.2.2" evidence="7"/>
<dbReference type="InterPro" id="IPR013757">
    <property type="entry name" value="Topo_IIA_A_a_sf"/>
</dbReference>
<feature type="site" description="Interaction with DNA" evidence="7">
    <location>
        <position position="78"/>
    </location>
</feature>
<feature type="site" description="Interaction with DNA" evidence="7">
    <location>
        <position position="40"/>
    </location>
</feature>
<feature type="site" description="Interaction with DNA" evidence="7">
    <location>
        <position position="89"/>
    </location>
</feature>
<dbReference type="GO" id="GO:0019897">
    <property type="term" value="C:extrinsic component of plasma membrane"/>
    <property type="evidence" value="ECO:0007669"/>
    <property type="project" value="UniProtKB-UniRule"/>
</dbReference>
<feature type="site" description="Interaction with DNA" evidence="7">
    <location>
        <position position="76"/>
    </location>
</feature>
<dbReference type="PROSITE" id="PS52040">
    <property type="entry name" value="TOPO_IIA"/>
    <property type="match status" value="1"/>
</dbReference>
<dbReference type="GO" id="GO:0007059">
    <property type="term" value="P:chromosome segregation"/>
    <property type="evidence" value="ECO:0007669"/>
    <property type="project" value="UniProtKB-UniRule"/>
</dbReference>
<organism evidence="11 12">
    <name type="scientific">Limosilactobacillus coleohominis 101-4-CHN</name>
    <dbReference type="NCBI Taxonomy" id="575594"/>
    <lineage>
        <taxon>Bacteria</taxon>
        <taxon>Bacillati</taxon>
        <taxon>Bacillota</taxon>
        <taxon>Bacilli</taxon>
        <taxon>Lactobacillales</taxon>
        <taxon>Lactobacillaceae</taxon>
        <taxon>Limosilactobacillus</taxon>
    </lineage>
</organism>
<dbReference type="Gene3D" id="2.120.10.90">
    <property type="entry name" value="DNA gyrase/topoisomerase IV, subunit A, C-terminal"/>
    <property type="match status" value="1"/>
</dbReference>
<dbReference type="EMBL" id="GG698802">
    <property type="protein sequence ID" value="EEU30817.1"/>
    <property type="molecule type" value="Genomic_DNA"/>
</dbReference>